<dbReference type="PANTHER" id="PTHR31935:SF1">
    <property type="entry name" value="COILED-COIL DOMAIN-CONTAINING PROTEIN 13"/>
    <property type="match status" value="1"/>
</dbReference>
<evidence type="ECO:0000313" key="4">
    <source>
        <dbReference type="Proteomes" id="UP000886520"/>
    </source>
</evidence>
<feature type="compositionally biased region" description="Polar residues" evidence="2">
    <location>
        <begin position="31"/>
        <end position="41"/>
    </location>
</feature>
<feature type="coiled-coil region" evidence="1">
    <location>
        <begin position="130"/>
        <end position="178"/>
    </location>
</feature>
<protein>
    <submittedName>
        <fullName evidence="3">Uncharacterized protein</fullName>
    </submittedName>
</protein>
<comment type="caution">
    <text evidence="3">The sequence shown here is derived from an EMBL/GenBank/DDBJ whole genome shotgun (WGS) entry which is preliminary data.</text>
</comment>
<sequence length="428" mass="48420">MANDPGDSSKKESSKPSASTGGKTNIKPATATPTSIDSTIKSAPKDGGEPIDGSGPQPVDIHELQAKIEAQDLEIIKLMKMLQMYVGNEGQNIREAKILELSKRNRDLNLALEKERRCASRWKHQYHIAQEELVKKKQEEEASLNTDERKTDKEVKELQEWKERYNQTNVKLLEVQAARSMLVAEVSKLQHALHREVGDHIPISKVLEEGGDWKGRSQQICILKDKLAELKSKLREQTAHVNEHNQNNYFESAQKQEYEQISAKFLACREELKNTKQKLTGVLARRNVLENELKVAKEKMSLLIGKSDNDDRLITALRLELEAQRQGQGPTLYGQKVGGPLSLDLVQRQHRLAASFQDLKRHCYQQELQIQAQAELIDYLRAIASSQHEEEVVKNGIYDVGNSTSEISMTSKSSVLSQFDPNKLLEVQ</sequence>
<dbReference type="OrthoDB" id="10258312at2759"/>
<keyword evidence="4" id="KW-1185">Reference proteome</keyword>
<name>A0A9D4V7Q5_ADICA</name>
<keyword evidence="1" id="KW-0175">Coiled coil</keyword>
<evidence type="ECO:0000256" key="2">
    <source>
        <dbReference type="SAM" id="MobiDB-lite"/>
    </source>
</evidence>
<accession>A0A9D4V7Q5</accession>
<feature type="coiled-coil region" evidence="1">
    <location>
        <begin position="272"/>
        <end position="306"/>
    </location>
</feature>
<dbReference type="PANTHER" id="PTHR31935">
    <property type="entry name" value="COILED-COIL DOMAIN-CONTAINING PROTEIN 13"/>
    <property type="match status" value="1"/>
</dbReference>
<evidence type="ECO:0000313" key="3">
    <source>
        <dbReference type="EMBL" id="KAI5080781.1"/>
    </source>
</evidence>
<dbReference type="EMBL" id="JABFUD020000004">
    <property type="protein sequence ID" value="KAI5080781.1"/>
    <property type="molecule type" value="Genomic_DNA"/>
</dbReference>
<reference evidence="3" key="1">
    <citation type="submission" date="2021-01" db="EMBL/GenBank/DDBJ databases">
        <title>Adiantum capillus-veneris genome.</title>
        <authorList>
            <person name="Fang Y."/>
            <person name="Liao Q."/>
        </authorList>
    </citation>
    <scope>NUCLEOTIDE SEQUENCE</scope>
    <source>
        <strain evidence="3">H3</strain>
        <tissue evidence="3">Leaf</tissue>
    </source>
</reference>
<dbReference type="AlphaFoldDB" id="A0A9D4V7Q5"/>
<proteinExistence type="predicted"/>
<dbReference type="InterPro" id="IPR038929">
    <property type="entry name" value="CCDC13"/>
</dbReference>
<dbReference type="Proteomes" id="UP000886520">
    <property type="component" value="Chromosome 4"/>
</dbReference>
<gene>
    <name evidence="3" type="ORF">GOP47_0003964</name>
</gene>
<organism evidence="3 4">
    <name type="scientific">Adiantum capillus-veneris</name>
    <name type="common">Maidenhair fern</name>
    <dbReference type="NCBI Taxonomy" id="13818"/>
    <lineage>
        <taxon>Eukaryota</taxon>
        <taxon>Viridiplantae</taxon>
        <taxon>Streptophyta</taxon>
        <taxon>Embryophyta</taxon>
        <taxon>Tracheophyta</taxon>
        <taxon>Polypodiopsida</taxon>
        <taxon>Polypodiidae</taxon>
        <taxon>Polypodiales</taxon>
        <taxon>Pteridineae</taxon>
        <taxon>Pteridaceae</taxon>
        <taxon>Vittarioideae</taxon>
        <taxon>Adiantum</taxon>
    </lineage>
</organism>
<feature type="region of interest" description="Disordered" evidence="2">
    <location>
        <begin position="1"/>
        <end position="59"/>
    </location>
</feature>
<evidence type="ECO:0000256" key="1">
    <source>
        <dbReference type="SAM" id="Coils"/>
    </source>
</evidence>